<feature type="region of interest" description="Disordered" evidence="3">
    <location>
        <begin position="452"/>
        <end position="507"/>
    </location>
</feature>
<sequence length="519" mass="57229">MWLHRRKLLDFNHQTCHTSSHAKAHIPDFEPSGSTQGVDAISAALKGSHYLISNVLALNLTNQTLQMDFLSSLQYALDSDTSSTSSSSPLLDSCSLSSPYSETDDVFSAVVRSRKSWKTLKGGKMVWPLHLEAALLEGLSAYKPDNSRETLLLGRFPMRNRFISEYIFKTTGELRTAKQVGSRLQQLRDTASGGKKCKFSSSSFPSDITRLTRERKPKTVQKLLSPTHHSRRGLSDLNHAHFSPYRSRSLSLDSSAPTSPMTTASLELADTLSPTVMYIDILAENSPSQGNHVNMALSTTTTTPLDPSITSSHEPRPIRMIQPCLVFTAGTHSITAFSRFVVSHRDVLYEDSSSLLVISDHDSFNPPAGKAMYSCDLVPNYWNNIRDSSDPTEFTIFHNIVQESSFDVLYSATYKFRLVSPTGQSITTLTGFQGVNSELLGDQVESLEDFSGTSARYDDDDDDDNRDWQDSLDSLSNTSSGRPSASQWDDCHSSSSSSSSPASGIFYSYPKFGLQQLGA</sequence>
<dbReference type="PROSITE" id="PS51088">
    <property type="entry name" value="TEA_2"/>
    <property type="match status" value="1"/>
</dbReference>
<dbReference type="InterPro" id="IPR038096">
    <property type="entry name" value="TEA/ATTS_sf"/>
</dbReference>
<feature type="domain" description="TEA" evidence="4">
    <location>
        <begin position="120"/>
        <end position="194"/>
    </location>
</feature>
<evidence type="ECO:0000256" key="3">
    <source>
        <dbReference type="SAM" id="MobiDB-lite"/>
    </source>
</evidence>
<evidence type="ECO:0000313" key="5">
    <source>
        <dbReference type="EMBL" id="KAF5388707.1"/>
    </source>
</evidence>
<protein>
    <recommendedName>
        <fullName evidence="4">TEA domain-containing protein</fullName>
    </recommendedName>
</protein>
<comment type="similarity">
    <text evidence="1">Belongs to the TEC1 family.</text>
</comment>
<evidence type="ECO:0000313" key="6">
    <source>
        <dbReference type="Proteomes" id="UP000518752"/>
    </source>
</evidence>
<evidence type="ECO:0000256" key="2">
    <source>
        <dbReference type="PROSITE-ProRule" id="PRU00505"/>
    </source>
</evidence>
<feature type="region of interest" description="Disordered" evidence="3">
    <location>
        <begin position="215"/>
        <end position="239"/>
    </location>
</feature>
<reference evidence="5 6" key="1">
    <citation type="journal article" date="2020" name="ISME J.">
        <title>Uncovering the hidden diversity of litter-decomposition mechanisms in mushroom-forming fungi.</title>
        <authorList>
            <person name="Floudas D."/>
            <person name="Bentzer J."/>
            <person name="Ahren D."/>
            <person name="Johansson T."/>
            <person name="Persson P."/>
            <person name="Tunlid A."/>
        </authorList>
    </citation>
    <scope>NUCLEOTIDE SEQUENCE [LARGE SCALE GENOMIC DNA]</scope>
    <source>
        <strain evidence="5 6">CBS 406.79</strain>
    </source>
</reference>
<dbReference type="Proteomes" id="UP000518752">
    <property type="component" value="Unassembled WGS sequence"/>
</dbReference>
<evidence type="ECO:0000259" key="4">
    <source>
        <dbReference type="PROSITE" id="PS51088"/>
    </source>
</evidence>
<evidence type="ECO:0000256" key="1">
    <source>
        <dbReference type="ARBA" id="ARBA00008421"/>
    </source>
</evidence>
<keyword evidence="6" id="KW-1185">Reference proteome</keyword>
<dbReference type="Gene3D" id="6.10.20.40">
    <property type="entry name" value="TEA/ATTS domain"/>
    <property type="match status" value="1"/>
</dbReference>
<dbReference type="SMART" id="SM00426">
    <property type="entry name" value="TEA"/>
    <property type="match status" value="1"/>
</dbReference>
<organism evidence="5 6">
    <name type="scientific">Collybiopsis confluens</name>
    <dbReference type="NCBI Taxonomy" id="2823264"/>
    <lineage>
        <taxon>Eukaryota</taxon>
        <taxon>Fungi</taxon>
        <taxon>Dikarya</taxon>
        <taxon>Basidiomycota</taxon>
        <taxon>Agaricomycotina</taxon>
        <taxon>Agaricomycetes</taxon>
        <taxon>Agaricomycetidae</taxon>
        <taxon>Agaricales</taxon>
        <taxon>Marasmiineae</taxon>
        <taxon>Omphalotaceae</taxon>
        <taxon>Collybiopsis</taxon>
    </lineage>
</organism>
<accession>A0A8H5HSI2</accession>
<feature type="compositionally biased region" description="Polar residues" evidence="3">
    <location>
        <begin position="474"/>
        <end position="487"/>
    </location>
</feature>
<dbReference type="InterPro" id="IPR000818">
    <property type="entry name" value="TEA/ATTS_dom"/>
</dbReference>
<dbReference type="Pfam" id="PF01285">
    <property type="entry name" value="TEA"/>
    <property type="match status" value="1"/>
</dbReference>
<name>A0A8H5HSI2_9AGAR</name>
<comment type="caution">
    <text evidence="5">The sequence shown here is derived from an EMBL/GenBank/DDBJ whole genome shotgun (WGS) entry which is preliminary data.</text>
</comment>
<gene>
    <name evidence="5" type="ORF">D9757_004868</name>
</gene>
<dbReference type="OrthoDB" id="10006572at2759"/>
<dbReference type="AlphaFoldDB" id="A0A8H5HSI2"/>
<feature type="DNA-binding region" description="TEA" evidence="2">
    <location>
        <begin position="120"/>
        <end position="194"/>
    </location>
</feature>
<dbReference type="EMBL" id="JAACJN010000028">
    <property type="protein sequence ID" value="KAF5388707.1"/>
    <property type="molecule type" value="Genomic_DNA"/>
</dbReference>
<proteinExistence type="inferred from homology"/>
<dbReference type="GO" id="GO:0003700">
    <property type="term" value="F:DNA-binding transcription factor activity"/>
    <property type="evidence" value="ECO:0007669"/>
    <property type="project" value="InterPro"/>
</dbReference>